<evidence type="ECO:0000313" key="4">
    <source>
        <dbReference type="EMBL" id="MBK5928664.1"/>
    </source>
</evidence>
<comment type="caution">
    <text evidence="4">The sequence shown here is derived from an EMBL/GenBank/DDBJ whole genome shotgun (WGS) entry which is preliminary data.</text>
</comment>
<dbReference type="PANTHER" id="PTHR43877">
    <property type="entry name" value="AMINOALKYLPHOSPHONATE N-ACETYLTRANSFERASE-RELATED-RELATED"/>
    <property type="match status" value="1"/>
</dbReference>
<dbReference type="AlphaFoldDB" id="A0A934WKA6"/>
<dbReference type="SUPFAM" id="SSF55729">
    <property type="entry name" value="Acyl-CoA N-acyltransferases (Nat)"/>
    <property type="match status" value="1"/>
</dbReference>
<dbReference type="Proteomes" id="UP000706333">
    <property type="component" value="Unassembled WGS sequence"/>
</dbReference>
<dbReference type="PROSITE" id="PS51186">
    <property type="entry name" value="GNAT"/>
    <property type="match status" value="1"/>
</dbReference>
<dbReference type="Pfam" id="PF00583">
    <property type="entry name" value="Acetyltransf_1"/>
    <property type="match status" value="1"/>
</dbReference>
<proteinExistence type="predicted"/>
<dbReference type="InterPro" id="IPR016181">
    <property type="entry name" value="Acyl_CoA_acyltransferase"/>
</dbReference>
<keyword evidence="2" id="KW-0012">Acyltransferase</keyword>
<dbReference type="PANTHER" id="PTHR43877:SF2">
    <property type="entry name" value="AMINOALKYLPHOSPHONATE N-ACETYLTRANSFERASE-RELATED"/>
    <property type="match status" value="1"/>
</dbReference>
<reference evidence="4" key="1">
    <citation type="submission" date="2017-05" db="EMBL/GenBank/DDBJ databases">
        <authorList>
            <person name="Imhoff J.F."/>
            <person name="Rahn T."/>
            <person name="Kuenzel S."/>
            <person name="Neulinger S.C."/>
        </authorList>
    </citation>
    <scope>NUCLEOTIDE SEQUENCE</scope>
    <source>
        <strain evidence="4">LMG 28126</strain>
    </source>
</reference>
<organism evidence="4 5">
    <name type="scientific">Rhodobaculum claviforme</name>
    <dbReference type="NCBI Taxonomy" id="1549854"/>
    <lineage>
        <taxon>Bacteria</taxon>
        <taxon>Pseudomonadati</taxon>
        <taxon>Pseudomonadota</taxon>
        <taxon>Alphaproteobacteria</taxon>
        <taxon>Rhodobacterales</taxon>
        <taxon>Paracoccaceae</taxon>
        <taxon>Rhodobaculum</taxon>
    </lineage>
</organism>
<dbReference type="InterPro" id="IPR016890">
    <property type="entry name" value="UCP028520"/>
</dbReference>
<reference evidence="4" key="2">
    <citation type="journal article" date="2020" name="Microorganisms">
        <title>Osmotic Adaptation and Compatible Solute Biosynthesis of Phototrophic Bacteria as Revealed from Genome Analyses.</title>
        <authorList>
            <person name="Imhoff J.F."/>
            <person name="Rahn T."/>
            <person name="Kunzel S."/>
            <person name="Keller A."/>
            <person name="Neulinger S.C."/>
        </authorList>
    </citation>
    <scope>NUCLEOTIDE SEQUENCE</scope>
    <source>
        <strain evidence="4">LMG 28126</strain>
    </source>
</reference>
<keyword evidence="1" id="KW-0808">Transferase</keyword>
<sequence>MSGPALHRQRLIDAPEAVLAEVLALNEAVEDRTAPLDPARLNALIARASFAEALLDDDSRVAGFLLGFDGDADHDSANFHWFRDHAKGFAYVDRIVVAPAFQRRRVARQLYAAYAAAARARGLSSMTCEVNRVPPNPESDAFHAALGFRELAQAVPRPGRMVRYLIRPLDGWPDA</sequence>
<dbReference type="Gene3D" id="3.40.630.30">
    <property type="match status" value="1"/>
</dbReference>
<dbReference type="GO" id="GO:0016747">
    <property type="term" value="F:acyltransferase activity, transferring groups other than amino-acyl groups"/>
    <property type="evidence" value="ECO:0007669"/>
    <property type="project" value="InterPro"/>
</dbReference>
<dbReference type="InterPro" id="IPR050832">
    <property type="entry name" value="Bact_Acetyltransf"/>
</dbReference>
<dbReference type="CDD" id="cd04301">
    <property type="entry name" value="NAT_SF"/>
    <property type="match status" value="1"/>
</dbReference>
<dbReference type="PIRSF" id="PIRSF028520">
    <property type="entry name" value="UCP028520"/>
    <property type="match status" value="1"/>
</dbReference>
<dbReference type="InterPro" id="IPR000182">
    <property type="entry name" value="GNAT_dom"/>
</dbReference>
<evidence type="ECO:0000259" key="3">
    <source>
        <dbReference type="PROSITE" id="PS51186"/>
    </source>
</evidence>
<dbReference type="RefSeq" id="WP_201158425.1">
    <property type="nucleotide sequence ID" value="NZ_NHSD01000318.1"/>
</dbReference>
<feature type="domain" description="N-acetyltransferase" evidence="3">
    <location>
        <begin position="9"/>
        <end position="170"/>
    </location>
</feature>
<keyword evidence="5" id="KW-1185">Reference proteome</keyword>
<gene>
    <name evidence="4" type="ORF">CCR87_15215</name>
</gene>
<evidence type="ECO:0000313" key="5">
    <source>
        <dbReference type="Proteomes" id="UP000706333"/>
    </source>
</evidence>
<protein>
    <recommendedName>
        <fullName evidence="3">N-acetyltransferase domain-containing protein</fullName>
    </recommendedName>
</protein>
<evidence type="ECO:0000256" key="1">
    <source>
        <dbReference type="ARBA" id="ARBA00022679"/>
    </source>
</evidence>
<dbReference type="EMBL" id="NHSD01000318">
    <property type="protein sequence ID" value="MBK5928664.1"/>
    <property type="molecule type" value="Genomic_DNA"/>
</dbReference>
<accession>A0A934WKA6</accession>
<evidence type="ECO:0000256" key="2">
    <source>
        <dbReference type="ARBA" id="ARBA00023315"/>
    </source>
</evidence>
<name>A0A934WKA6_9RHOB</name>